<comment type="caution">
    <text evidence="1">The sequence shown here is derived from an EMBL/GenBank/DDBJ whole genome shotgun (WGS) entry which is preliminary data.</text>
</comment>
<proteinExistence type="predicted"/>
<name>A0A852X0Y9_9MICO</name>
<dbReference type="Proteomes" id="UP000549066">
    <property type="component" value="Unassembled WGS sequence"/>
</dbReference>
<dbReference type="AlphaFoldDB" id="A0A852X0Y9"/>
<organism evidence="1 2">
    <name type="scientific">Agromyces hippuratus</name>
    <dbReference type="NCBI Taxonomy" id="286438"/>
    <lineage>
        <taxon>Bacteria</taxon>
        <taxon>Bacillati</taxon>
        <taxon>Actinomycetota</taxon>
        <taxon>Actinomycetes</taxon>
        <taxon>Micrococcales</taxon>
        <taxon>Microbacteriaceae</taxon>
        <taxon>Agromyces</taxon>
    </lineage>
</organism>
<evidence type="ECO:0000313" key="1">
    <source>
        <dbReference type="EMBL" id="NYG19811.1"/>
    </source>
</evidence>
<accession>A0A852X0Y9</accession>
<sequence>MRDWMPRPDVMPILSPGRHFSPRRGACFMEFASYLAGERWSDHPACTHRTLALLARMVNDRTSEAGRARLTPLIPTVIGLTSDDPLLDVLLAVRAAGAALPIAAEERQRSLAVGLRVALRVLADRDDPAPELRALGQAALRATPAADAWAERFMEEVGPSRPGMTVRQCSALATSAVDGIARACVADPDDHLVALLSAAVSDTVRFVGADRGRTLRRPHPSPVVGAAVISLR</sequence>
<protein>
    <submittedName>
        <fullName evidence="1">Uncharacterized protein</fullName>
    </submittedName>
</protein>
<dbReference type="EMBL" id="JACCFI010000001">
    <property type="protein sequence ID" value="NYG19811.1"/>
    <property type="molecule type" value="Genomic_DNA"/>
</dbReference>
<evidence type="ECO:0000313" key="2">
    <source>
        <dbReference type="Proteomes" id="UP000549066"/>
    </source>
</evidence>
<dbReference type="RefSeq" id="WP_179550036.1">
    <property type="nucleotide sequence ID" value="NZ_JACCFI010000001.1"/>
</dbReference>
<gene>
    <name evidence="1" type="ORF">BJY17_000558</name>
</gene>
<keyword evidence="2" id="KW-1185">Reference proteome</keyword>
<reference evidence="1 2" key="1">
    <citation type="submission" date="2020-07" db="EMBL/GenBank/DDBJ databases">
        <title>Sequencing the genomes of 1000 actinobacteria strains.</title>
        <authorList>
            <person name="Klenk H.-P."/>
        </authorList>
    </citation>
    <scope>NUCLEOTIDE SEQUENCE [LARGE SCALE GENOMIC DNA]</scope>
    <source>
        <strain evidence="1 2">DSM 8598</strain>
    </source>
</reference>